<dbReference type="InterPro" id="IPR003410">
    <property type="entry name" value="HYR_dom"/>
</dbReference>
<evidence type="ECO:0000256" key="1">
    <source>
        <dbReference type="ARBA" id="ARBA00022737"/>
    </source>
</evidence>
<evidence type="ECO:0000313" key="4">
    <source>
        <dbReference type="EMBL" id="RIH65887.1"/>
    </source>
</evidence>
<dbReference type="Proteomes" id="UP000266441">
    <property type="component" value="Unassembled WGS sequence"/>
</dbReference>
<dbReference type="SUPFAM" id="SSF49299">
    <property type="entry name" value="PKD domain"/>
    <property type="match status" value="1"/>
</dbReference>
<dbReference type="Pfam" id="PF02494">
    <property type="entry name" value="HYR"/>
    <property type="match status" value="1"/>
</dbReference>
<dbReference type="OrthoDB" id="9770276at2"/>
<dbReference type="InterPro" id="IPR035986">
    <property type="entry name" value="PKD_dom_sf"/>
</dbReference>
<dbReference type="GO" id="GO:0005509">
    <property type="term" value="F:calcium ion binding"/>
    <property type="evidence" value="ECO:0007669"/>
    <property type="project" value="InterPro"/>
</dbReference>
<dbReference type="InterPro" id="IPR026444">
    <property type="entry name" value="Secre_tail"/>
</dbReference>
<keyword evidence="5" id="KW-1185">Reference proteome</keyword>
<dbReference type="EMBL" id="QWET01000004">
    <property type="protein sequence ID" value="RIH65887.1"/>
    <property type="molecule type" value="Genomic_DNA"/>
</dbReference>
<dbReference type="PROSITE" id="PS50093">
    <property type="entry name" value="PKD"/>
    <property type="match status" value="1"/>
</dbReference>
<dbReference type="InterPro" id="IPR013783">
    <property type="entry name" value="Ig-like_fold"/>
</dbReference>
<dbReference type="Gene3D" id="2.60.40.10">
    <property type="entry name" value="Immunoglobulins"/>
    <property type="match status" value="2"/>
</dbReference>
<dbReference type="GO" id="GO:0004553">
    <property type="term" value="F:hydrolase activity, hydrolyzing O-glycosyl compounds"/>
    <property type="evidence" value="ECO:0007669"/>
    <property type="project" value="UniProtKB-ARBA"/>
</dbReference>
<dbReference type="InterPro" id="IPR015919">
    <property type="entry name" value="Cadherin-like_sf"/>
</dbReference>
<dbReference type="Gene3D" id="2.60.120.200">
    <property type="match status" value="1"/>
</dbReference>
<dbReference type="PROSITE" id="PS50825">
    <property type="entry name" value="HYR"/>
    <property type="match status" value="1"/>
</dbReference>
<feature type="domain" description="PKD" evidence="2">
    <location>
        <begin position="346"/>
        <end position="381"/>
    </location>
</feature>
<feature type="domain" description="HYR" evidence="3">
    <location>
        <begin position="980"/>
        <end position="1063"/>
    </location>
</feature>
<dbReference type="CDD" id="cd00146">
    <property type="entry name" value="PKD"/>
    <property type="match status" value="1"/>
</dbReference>
<keyword evidence="1" id="KW-0677">Repeat</keyword>
<dbReference type="NCBIfam" id="TIGR04183">
    <property type="entry name" value="Por_Secre_tail"/>
    <property type="match status" value="1"/>
</dbReference>
<evidence type="ECO:0000259" key="3">
    <source>
        <dbReference type="PROSITE" id="PS50825"/>
    </source>
</evidence>
<dbReference type="InterPro" id="IPR013320">
    <property type="entry name" value="ConA-like_dom_sf"/>
</dbReference>
<dbReference type="SMART" id="SM00089">
    <property type="entry name" value="PKD"/>
    <property type="match status" value="1"/>
</dbReference>
<evidence type="ECO:0000313" key="5">
    <source>
        <dbReference type="Proteomes" id="UP000266441"/>
    </source>
</evidence>
<accession>A0A399D2T9</accession>
<sequence>MKKIKLILIFIFSFIWGVKAQTNLASYEYWFNGDYATKQVATLPPTGQHHLAANIDASSLPDGVNVLHIRYKDENGLYSSTLSKVFYKNTALLVPNKKLSEYELWFNNDYGNKQVFEISPTIQHQLITTLDASGLPDGVNLLHIRYKDEMGLFSSTLSKVFYKNTEQLTTGKKLVEYEFWFNNDYNNLQIVPVTATVQHQLVTDIDATVLPDGVNVLNIRYKDEKGIYSSTLSKVFYKPEKNLEKNNKLIAYRYWVDDDFENVVFNHIEPAAKQLNILDNLDMSQLAMGEHTLHFQFLDSTGLWSLVTTNSITKTAIPVSAFSVSNTVLCENSTLQFVNESLDADTWLWNFGDGNTSAEFEPEHVFSAPGNFEVSLTATDSGTGRDSIFTQTLTVYPTYQVEKSAEICEGESYTFEGAVYTESGEYSHTFTSVNGCDSVITLTLTVHPTYNVMYAGEDASSNYLVNDTFEETPLNTFPDDWAIRYSGTGYDDHYVVDNPVKNGIHALKVSGSGWAANFSKKVDNIPDNVVLEGWIRAENVTSGGRCGLGIGNPDVGSWGAYRARVEFYNGNLITFYYTGNSGGYGTQYVLQPALSNTWYHIKIETDAVAETYKVYINGEQASSTTGGETINDFPLYTNISATSVEIYGNSLIYFDDIKMFENGSSSVIVCENELPYVFGEQELHASGTYVETFQTIYGCDSVVTLNLTVNPVYNHTETASICEGESYNFGGTDYTESGDYAHTFASVNNCDSVVTLKLTVSPVYDVAIADTIYKDELPYSFGGQNLSESGVYSNTFTSIAGCDSAVTLTLTVIEYSVPVAVCHPVTIDLDKTGFYTLSRTDLESIAAGSNDANTGFSDLIISVTPNKFTCENAGKTLDVMVIVTNEDNYSDTCYTAISVADNTPPQVDCRDLEIYLDENGQASIDINETYASSRDACGIEKITTLKEIFTCDDLGYNYFSASVTDVHENKTTCQNILAVFDTIRPVFDPMGNIEVAAPIGECKATINYPKIMATDNCGIDNLFLYEGLGPDGQFPVGTTTERWIAADVSGNNDTLTFEVKVLDNPAAPFLDAVPNTEIPEDADWFTEILTGISDGSECEEYPLRFTLSFENDQLLESHSLSYTDGDNVALLKLLPAQNASGETNATITLTNSETGQETSINFNLKIAPVNDPPYLVHPVQNLVMKAGDSLKVAFSPEKGIIFDDVDENDMLQLSVQPEDGSTLPEWLVFKNDTLWAFPTAADTGCIKLLLVAIDLEGEQANNPFTLCSDFFVGTNLLNSRGLKVYPNPSTGKVYIELTQTGNRKTDVSVSNILGQEILHKVFPSEGRLEIDLSGQVSGMYLFKIRGDGIESNQKIILHREH</sequence>
<dbReference type="InterPro" id="IPR022409">
    <property type="entry name" value="PKD/Chitinase_dom"/>
</dbReference>
<dbReference type="GO" id="GO:0005975">
    <property type="term" value="P:carbohydrate metabolic process"/>
    <property type="evidence" value="ECO:0007669"/>
    <property type="project" value="UniProtKB-ARBA"/>
</dbReference>
<gene>
    <name evidence="4" type="ORF">D1164_06365</name>
</gene>
<proteinExistence type="predicted"/>
<organism evidence="4 5">
    <name type="scientific">Mariniphaga sediminis</name>
    <dbReference type="NCBI Taxonomy" id="1628158"/>
    <lineage>
        <taxon>Bacteria</taxon>
        <taxon>Pseudomonadati</taxon>
        <taxon>Bacteroidota</taxon>
        <taxon>Bacteroidia</taxon>
        <taxon>Marinilabiliales</taxon>
        <taxon>Prolixibacteraceae</taxon>
        <taxon>Mariniphaga</taxon>
    </lineage>
</organism>
<evidence type="ECO:0000259" key="2">
    <source>
        <dbReference type="PROSITE" id="PS50093"/>
    </source>
</evidence>
<dbReference type="SUPFAM" id="SSF49313">
    <property type="entry name" value="Cadherin-like"/>
    <property type="match status" value="1"/>
</dbReference>
<comment type="caution">
    <text evidence="4">The sequence shown here is derived from an EMBL/GenBank/DDBJ whole genome shotgun (WGS) entry which is preliminary data.</text>
</comment>
<dbReference type="RefSeq" id="WP_119349123.1">
    <property type="nucleotide sequence ID" value="NZ_QWET01000004.1"/>
</dbReference>
<dbReference type="SUPFAM" id="SSF49899">
    <property type="entry name" value="Concanavalin A-like lectins/glucanases"/>
    <property type="match status" value="1"/>
</dbReference>
<dbReference type="Pfam" id="PF18962">
    <property type="entry name" value="Por_Secre_tail"/>
    <property type="match status" value="1"/>
</dbReference>
<name>A0A399D2T9_9BACT</name>
<dbReference type="InterPro" id="IPR000601">
    <property type="entry name" value="PKD_dom"/>
</dbReference>
<protein>
    <submittedName>
        <fullName evidence="4">HYR domain-containing protein</fullName>
    </submittedName>
</protein>
<dbReference type="Pfam" id="PF18911">
    <property type="entry name" value="PKD_4"/>
    <property type="match status" value="1"/>
</dbReference>
<dbReference type="GO" id="GO:0016020">
    <property type="term" value="C:membrane"/>
    <property type="evidence" value="ECO:0007669"/>
    <property type="project" value="InterPro"/>
</dbReference>
<reference evidence="4 5" key="1">
    <citation type="journal article" date="2015" name="Int. J. Syst. Evol. Microbiol.">
        <title>Mariniphaga sediminis sp. nov., isolated from coastal sediment.</title>
        <authorList>
            <person name="Wang F.Q."/>
            <person name="Shen Q.Y."/>
            <person name="Chen G.J."/>
            <person name="Du Z.J."/>
        </authorList>
    </citation>
    <scope>NUCLEOTIDE SEQUENCE [LARGE SCALE GENOMIC DNA]</scope>
    <source>
        <strain evidence="4 5">SY21</strain>
    </source>
</reference>